<proteinExistence type="predicted"/>
<keyword evidence="2" id="KW-1185">Reference proteome</keyword>
<name>A0A9Q1HD60_HOLLE</name>
<evidence type="ECO:0000313" key="2">
    <source>
        <dbReference type="Proteomes" id="UP001152320"/>
    </source>
</evidence>
<accession>A0A9Q1HD60</accession>
<dbReference type="EMBL" id="JAIZAY010000006">
    <property type="protein sequence ID" value="KAJ8040846.1"/>
    <property type="molecule type" value="Genomic_DNA"/>
</dbReference>
<gene>
    <name evidence="1" type="ORF">HOLleu_15264</name>
</gene>
<protein>
    <submittedName>
        <fullName evidence="1">Uncharacterized protein</fullName>
    </submittedName>
</protein>
<dbReference type="Proteomes" id="UP001152320">
    <property type="component" value="Chromosome 6"/>
</dbReference>
<evidence type="ECO:0000313" key="1">
    <source>
        <dbReference type="EMBL" id="KAJ8040846.1"/>
    </source>
</evidence>
<organism evidence="1 2">
    <name type="scientific">Holothuria leucospilota</name>
    <name type="common">Black long sea cucumber</name>
    <name type="synonym">Mertensiothuria leucospilota</name>
    <dbReference type="NCBI Taxonomy" id="206669"/>
    <lineage>
        <taxon>Eukaryota</taxon>
        <taxon>Metazoa</taxon>
        <taxon>Echinodermata</taxon>
        <taxon>Eleutherozoa</taxon>
        <taxon>Echinozoa</taxon>
        <taxon>Holothuroidea</taxon>
        <taxon>Aspidochirotacea</taxon>
        <taxon>Aspidochirotida</taxon>
        <taxon>Holothuriidae</taxon>
        <taxon>Holothuria</taxon>
    </lineage>
</organism>
<comment type="caution">
    <text evidence="1">The sequence shown here is derived from an EMBL/GenBank/DDBJ whole genome shotgun (WGS) entry which is preliminary data.</text>
</comment>
<dbReference type="AlphaFoldDB" id="A0A9Q1HD60"/>
<sequence length="56" mass="6604">MLHTQELRWPLGIPADDMQHLHLQGPKRHHTLFPTHHLGKFPNVLQYHCHQPNEAV</sequence>
<reference evidence="1" key="1">
    <citation type="submission" date="2021-10" db="EMBL/GenBank/DDBJ databases">
        <title>Tropical sea cucumber genome reveals ecological adaptation and Cuvierian tubules defense mechanism.</title>
        <authorList>
            <person name="Chen T."/>
        </authorList>
    </citation>
    <scope>NUCLEOTIDE SEQUENCE</scope>
    <source>
        <strain evidence="1">Nanhai2018</strain>
        <tissue evidence="1">Muscle</tissue>
    </source>
</reference>